<feature type="compositionally biased region" description="Polar residues" evidence="9">
    <location>
        <begin position="161"/>
        <end position="170"/>
    </location>
</feature>
<dbReference type="AlphaFoldDB" id="A0A2U9BEK1"/>
<dbReference type="InterPro" id="IPR050548">
    <property type="entry name" value="PcG_chromatin_remod_factors"/>
</dbReference>
<keyword evidence="4 8" id="KW-0863">Zinc-finger</keyword>
<dbReference type="GO" id="GO:0045892">
    <property type="term" value="P:negative regulation of DNA-templated transcription"/>
    <property type="evidence" value="ECO:0007669"/>
    <property type="project" value="TreeGrafter"/>
</dbReference>
<feature type="compositionally biased region" description="Basic and acidic residues" evidence="9">
    <location>
        <begin position="680"/>
        <end position="690"/>
    </location>
</feature>
<feature type="region of interest" description="Disordered" evidence="9">
    <location>
        <begin position="556"/>
        <end position="641"/>
    </location>
</feature>
<feature type="compositionally biased region" description="Low complexity" evidence="9">
    <location>
        <begin position="390"/>
        <end position="402"/>
    </location>
</feature>
<evidence type="ECO:0000259" key="10">
    <source>
        <dbReference type="PROSITE" id="PS50105"/>
    </source>
</evidence>
<evidence type="ECO:0000256" key="7">
    <source>
        <dbReference type="ARBA" id="ARBA00023242"/>
    </source>
</evidence>
<evidence type="ECO:0000256" key="5">
    <source>
        <dbReference type="ARBA" id="ARBA00022833"/>
    </source>
</evidence>
<dbReference type="Gene3D" id="3.30.60.160">
    <property type="match status" value="1"/>
</dbReference>
<feature type="compositionally biased region" description="Basic residues" evidence="9">
    <location>
        <begin position="74"/>
        <end position="83"/>
    </location>
</feature>
<dbReference type="Proteomes" id="UP000246464">
    <property type="component" value="Chromosome 6"/>
</dbReference>
<keyword evidence="5" id="KW-0862">Zinc</keyword>
<gene>
    <name evidence="12" type="ORF">SMAX5B_005595</name>
</gene>
<feature type="region of interest" description="Disordered" evidence="9">
    <location>
        <begin position="346"/>
        <end position="411"/>
    </location>
</feature>
<proteinExistence type="predicted"/>
<evidence type="ECO:0000313" key="13">
    <source>
        <dbReference type="Proteomes" id="UP000246464"/>
    </source>
</evidence>
<evidence type="ECO:0000256" key="9">
    <source>
        <dbReference type="SAM" id="MobiDB-lite"/>
    </source>
</evidence>
<dbReference type="InterPro" id="IPR038603">
    <property type="entry name" value="Znf_FCS_sf"/>
</dbReference>
<dbReference type="CDD" id="cd09577">
    <property type="entry name" value="SAM_Ph1_2_3"/>
    <property type="match status" value="1"/>
</dbReference>
<feature type="compositionally biased region" description="Basic residues" evidence="9">
    <location>
        <begin position="764"/>
        <end position="773"/>
    </location>
</feature>
<feature type="compositionally biased region" description="Low complexity" evidence="9">
    <location>
        <begin position="793"/>
        <end position="834"/>
    </location>
</feature>
<name>A0A2U9BEK1_SCOMX</name>
<dbReference type="InterPro" id="IPR001660">
    <property type="entry name" value="SAM"/>
</dbReference>
<dbReference type="SUPFAM" id="SSF47769">
    <property type="entry name" value="SAM/Pointed domain"/>
    <property type="match status" value="1"/>
</dbReference>
<dbReference type="PROSITE" id="PS51024">
    <property type="entry name" value="ZF_FCS"/>
    <property type="match status" value="1"/>
</dbReference>
<dbReference type="GO" id="GO:0003677">
    <property type="term" value="F:DNA binding"/>
    <property type="evidence" value="ECO:0007669"/>
    <property type="project" value="UniProtKB-KW"/>
</dbReference>
<dbReference type="Pfam" id="PF16616">
    <property type="entry name" value="PHC2_SAM_assoc"/>
    <property type="match status" value="1"/>
</dbReference>
<feature type="domain" description="SAM" evidence="10">
    <location>
        <begin position="878"/>
        <end position="942"/>
    </location>
</feature>
<evidence type="ECO:0000313" key="12">
    <source>
        <dbReference type="EMBL" id="AWP02415.1"/>
    </source>
</evidence>
<reference evidence="12 13" key="1">
    <citation type="submission" date="2017-12" db="EMBL/GenBank/DDBJ databases">
        <title>Integrating genomic resources of turbot (Scophthalmus maximus) in depth evaluation of genetic and physical mapping variation across individuals.</title>
        <authorList>
            <person name="Martinez P."/>
        </authorList>
    </citation>
    <scope>NUCLEOTIDE SEQUENCE [LARGE SCALE GENOMIC DNA]</scope>
</reference>
<dbReference type="Pfam" id="PF21319">
    <property type="entry name" value="zf-FCS_1"/>
    <property type="match status" value="1"/>
</dbReference>
<comment type="subcellular location">
    <subcellularLocation>
        <location evidence="1">Nucleus</location>
    </subcellularLocation>
</comment>
<dbReference type="PROSITE" id="PS50105">
    <property type="entry name" value="SAM_DOMAIN"/>
    <property type="match status" value="1"/>
</dbReference>
<feature type="compositionally biased region" description="Polar residues" evidence="9">
    <location>
        <begin position="375"/>
        <end position="389"/>
    </location>
</feature>
<feature type="compositionally biased region" description="Low complexity" evidence="9">
    <location>
        <begin position="348"/>
        <end position="370"/>
    </location>
</feature>
<evidence type="ECO:0000259" key="11">
    <source>
        <dbReference type="PROSITE" id="PS51024"/>
    </source>
</evidence>
<feature type="domain" description="FCS-type" evidence="11">
    <location>
        <begin position="710"/>
        <end position="744"/>
    </location>
</feature>
<dbReference type="GO" id="GO:0003682">
    <property type="term" value="F:chromatin binding"/>
    <property type="evidence" value="ECO:0007669"/>
    <property type="project" value="TreeGrafter"/>
</dbReference>
<feature type="region of interest" description="Disordered" evidence="9">
    <location>
        <begin position="9"/>
        <end position="170"/>
    </location>
</feature>
<dbReference type="Gene3D" id="1.10.150.50">
    <property type="entry name" value="Transcription Factor, Ets-1"/>
    <property type="match status" value="1"/>
</dbReference>
<evidence type="ECO:0000256" key="6">
    <source>
        <dbReference type="ARBA" id="ARBA00023125"/>
    </source>
</evidence>
<dbReference type="EMBL" id="CP026248">
    <property type="protein sequence ID" value="AWP02415.1"/>
    <property type="molecule type" value="Genomic_DNA"/>
</dbReference>
<evidence type="ECO:0000256" key="4">
    <source>
        <dbReference type="ARBA" id="ARBA00022771"/>
    </source>
</evidence>
<feature type="compositionally biased region" description="Low complexity" evidence="9">
    <location>
        <begin position="556"/>
        <end position="570"/>
    </location>
</feature>
<keyword evidence="6" id="KW-0238">DNA-binding</keyword>
<dbReference type="FunFam" id="1.10.150.50:FF:000011">
    <property type="entry name" value="Polyhomeotic-like protein 2 isoform 1"/>
    <property type="match status" value="1"/>
</dbReference>
<keyword evidence="7" id="KW-0539">Nucleus</keyword>
<dbReference type="GO" id="GO:0008270">
    <property type="term" value="F:zinc ion binding"/>
    <property type="evidence" value="ECO:0007669"/>
    <property type="project" value="UniProtKB-KW"/>
</dbReference>
<protein>
    <submittedName>
        <fullName evidence="12">Polyhomeotic-like protein 2</fullName>
    </submittedName>
</protein>
<dbReference type="GO" id="GO:0035102">
    <property type="term" value="C:PRC1 complex"/>
    <property type="evidence" value="ECO:0007669"/>
    <property type="project" value="TreeGrafter"/>
</dbReference>
<keyword evidence="13" id="KW-1185">Reference proteome</keyword>
<dbReference type="PANTHER" id="PTHR12247:SF86">
    <property type="entry name" value="POLYHOMEOTIC-LIKE PROTEIN 2"/>
    <property type="match status" value="1"/>
</dbReference>
<sequence>MVMKTAVALTGAWNRRAGLDTAEPPSGDGVEYQGGRRREGARRRPRPTQERGYGTSDNVHFICTKQDNYEHRRAIQKSRGSKVRRAEGTMESEPGAPASAASGTGTATSSTSSSSATTTTTAASSSSTSNTTATTSTASTSSNTSNISSSSSSNTTSTTTGRQTVPQISVYSGIPDRQTVQVFQQALHRQPNTAAQYLQQMYAAQQQHLMLQTAALQQQHNLSTAQLQSLAAVQQASIAAGRQSSSQNGTSSQQTGSTQATINLTTSPAAAQLISRAQSISSTPTSITQQAVLLGSPSNTTLTASQAQMYLRAQMLIFTPTATVTAVQSESSTQASSQNQVQNLAIRGQQGATSSSSQTQTLQALSLKQSPVPIQPTSLVKNPSQGTQVASAGKTSSSSDGSSDGGKKGDGAAVTEVRAINMSRHVTTLSAQPLIAPAYTQIQPQSLVQQHKQHQQQFMVHQGQGSHQKTTGHLLQTASIQPSQHPVPVLPKPAPHHQASTPSQQATIFHSTISPHHALHSSLSHAKAQPVQLTAINLQIQPTQQQQQQQQQQQRQQQQQQQQQQQRQQQPAPLPSHPAKPVEQPKVDTVPPAVQPQVGGSSKKPAAAPGTPPPAMTSGHESEVPSVTGSAPQNGENKPPQAIVKPQVLTHVIEGFVIQEGAEPFPVERLPIIIDSPKKLDHQLSSDPDKTPLSNAANTDSEPEDLNPPEKEQEPKLTCEYCGWVDFAFTFKASKRFCSMVCAKRYNVGCTRRMGLFRPERSKPTKRWRRRSQGRSSIEAKKQKLSPSPQQTPGGSVSSPHPSQPSQEESSPCSDMSSYEEPPSPLSAASSGPLDPTPAPAQVPVRRQPSRASDQEGCAVRDAPSLCQRFIPNDPTKWNVEEVYEFICSLPGCQEIADEFRSQEIDGQALLLLKEDHLMSTMNIKLGPALKIFARINMLKDS</sequence>
<keyword evidence="3" id="KW-0479">Metal-binding</keyword>
<evidence type="ECO:0000256" key="2">
    <source>
        <dbReference type="ARBA" id="ARBA00022473"/>
    </source>
</evidence>
<evidence type="ECO:0000256" key="3">
    <source>
        <dbReference type="ARBA" id="ARBA00022723"/>
    </source>
</evidence>
<dbReference type="InterPro" id="IPR012313">
    <property type="entry name" value="Znf_FCS"/>
</dbReference>
<dbReference type="STRING" id="52904.ENSSMAP00000012806"/>
<keyword evidence="2" id="KW-0217">Developmental protein</keyword>
<dbReference type="PANTHER" id="PTHR12247">
    <property type="entry name" value="POLYCOMB GROUP PROTEIN"/>
    <property type="match status" value="1"/>
</dbReference>
<accession>A0A2U9BEK1</accession>
<evidence type="ECO:0000256" key="1">
    <source>
        <dbReference type="ARBA" id="ARBA00004123"/>
    </source>
</evidence>
<evidence type="ECO:0000256" key="8">
    <source>
        <dbReference type="PROSITE-ProRule" id="PRU00367"/>
    </source>
</evidence>
<feature type="region of interest" description="Disordered" evidence="9">
    <location>
        <begin position="758"/>
        <end position="859"/>
    </location>
</feature>
<dbReference type="Pfam" id="PF00536">
    <property type="entry name" value="SAM_1"/>
    <property type="match status" value="1"/>
</dbReference>
<organism evidence="12 13">
    <name type="scientific">Scophthalmus maximus</name>
    <name type="common">Turbot</name>
    <name type="synonym">Psetta maxima</name>
    <dbReference type="NCBI Taxonomy" id="52904"/>
    <lineage>
        <taxon>Eukaryota</taxon>
        <taxon>Metazoa</taxon>
        <taxon>Chordata</taxon>
        <taxon>Craniata</taxon>
        <taxon>Vertebrata</taxon>
        <taxon>Euteleostomi</taxon>
        <taxon>Actinopterygii</taxon>
        <taxon>Neopterygii</taxon>
        <taxon>Teleostei</taxon>
        <taxon>Neoteleostei</taxon>
        <taxon>Acanthomorphata</taxon>
        <taxon>Carangaria</taxon>
        <taxon>Pleuronectiformes</taxon>
        <taxon>Pleuronectoidei</taxon>
        <taxon>Scophthalmidae</taxon>
        <taxon>Scophthalmus</taxon>
    </lineage>
</organism>
<dbReference type="SMART" id="SM00454">
    <property type="entry name" value="SAM"/>
    <property type="match status" value="1"/>
</dbReference>
<feature type="compositionally biased region" description="Low complexity" evidence="9">
    <location>
        <begin position="98"/>
        <end position="160"/>
    </location>
</feature>
<feature type="compositionally biased region" description="Polar residues" evidence="9">
    <location>
        <begin position="625"/>
        <end position="636"/>
    </location>
</feature>
<dbReference type="InterPro" id="IPR013761">
    <property type="entry name" value="SAM/pointed_sf"/>
</dbReference>
<dbReference type="GO" id="GO:0042393">
    <property type="term" value="F:histone binding"/>
    <property type="evidence" value="ECO:0007669"/>
    <property type="project" value="TreeGrafter"/>
</dbReference>
<feature type="region of interest" description="Disordered" evidence="9">
    <location>
        <begin position="680"/>
        <end position="713"/>
    </location>
</feature>